<evidence type="ECO:0000313" key="2">
    <source>
        <dbReference type="Proteomes" id="UP001178461"/>
    </source>
</evidence>
<reference evidence="1" key="1">
    <citation type="submission" date="2022-12" db="EMBL/GenBank/DDBJ databases">
        <authorList>
            <person name="Alioto T."/>
            <person name="Alioto T."/>
            <person name="Gomez Garrido J."/>
        </authorList>
    </citation>
    <scope>NUCLEOTIDE SEQUENCE</scope>
</reference>
<dbReference type="AlphaFoldDB" id="A0AA35KEV8"/>
<dbReference type="Proteomes" id="UP001178461">
    <property type="component" value="Chromosome 6"/>
</dbReference>
<keyword evidence="2" id="KW-1185">Reference proteome</keyword>
<organism evidence="1 2">
    <name type="scientific">Podarcis lilfordi</name>
    <name type="common">Lilford's wall lizard</name>
    <dbReference type="NCBI Taxonomy" id="74358"/>
    <lineage>
        <taxon>Eukaryota</taxon>
        <taxon>Metazoa</taxon>
        <taxon>Chordata</taxon>
        <taxon>Craniata</taxon>
        <taxon>Vertebrata</taxon>
        <taxon>Euteleostomi</taxon>
        <taxon>Lepidosauria</taxon>
        <taxon>Squamata</taxon>
        <taxon>Bifurcata</taxon>
        <taxon>Unidentata</taxon>
        <taxon>Episquamata</taxon>
        <taxon>Laterata</taxon>
        <taxon>Lacertibaenia</taxon>
        <taxon>Lacertidae</taxon>
        <taxon>Podarcis</taxon>
    </lineage>
</organism>
<accession>A0AA35KEV8</accession>
<gene>
    <name evidence="1" type="ORF">PODLI_1B024422</name>
</gene>
<sequence length="97" mass="10431">MSLYLLSFPVFLSPETFETLSGIFKDSSSSSLPVPVSSSLRQWRTVPVTQHTSTLLFPFSHTGALAKNTGVAALVVSDSGFPQQTADQSAKGTPRWV</sequence>
<proteinExistence type="predicted"/>
<dbReference type="EMBL" id="OX395131">
    <property type="protein sequence ID" value="CAI5777051.1"/>
    <property type="molecule type" value="Genomic_DNA"/>
</dbReference>
<protein>
    <submittedName>
        <fullName evidence="1">Uncharacterized protein</fullName>
    </submittedName>
</protein>
<evidence type="ECO:0000313" key="1">
    <source>
        <dbReference type="EMBL" id="CAI5777051.1"/>
    </source>
</evidence>
<name>A0AA35KEV8_9SAUR</name>